<accession>A0A7U4LF66</accession>
<dbReference type="AlphaFoldDB" id="A0A7U4LF66"/>
<dbReference type="RefSeq" id="WP_044332068.1">
    <property type="nucleotide sequence ID" value="NZ_CP010836.1"/>
</dbReference>
<feature type="transmembrane region" description="Helical" evidence="1">
    <location>
        <begin position="20"/>
        <end position="38"/>
    </location>
</feature>
<protein>
    <submittedName>
        <fullName evidence="2">Uncharacterized protein</fullName>
    </submittedName>
</protein>
<keyword evidence="3" id="KW-1185">Reference proteome</keyword>
<keyword evidence="1" id="KW-1133">Transmembrane helix</keyword>
<evidence type="ECO:0000256" key="1">
    <source>
        <dbReference type="SAM" id="Phobius"/>
    </source>
</evidence>
<name>A0A7U4LF66_9SPHN</name>
<dbReference type="EMBL" id="CP010836">
    <property type="protein sequence ID" value="AJP72125.1"/>
    <property type="molecule type" value="Genomic_DNA"/>
</dbReference>
<gene>
    <name evidence="2" type="ORF">TS85_10510</name>
</gene>
<organism evidence="2 3">
    <name type="scientific">Sphingomonas hengshuiensis</name>
    <dbReference type="NCBI Taxonomy" id="1609977"/>
    <lineage>
        <taxon>Bacteria</taxon>
        <taxon>Pseudomonadati</taxon>
        <taxon>Pseudomonadota</taxon>
        <taxon>Alphaproteobacteria</taxon>
        <taxon>Sphingomonadales</taxon>
        <taxon>Sphingomonadaceae</taxon>
        <taxon>Sphingomonas</taxon>
    </lineage>
</organism>
<evidence type="ECO:0000313" key="2">
    <source>
        <dbReference type="EMBL" id="AJP72125.1"/>
    </source>
</evidence>
<evidence type="ECO:0000313" key="3">
    <source>
        <dbReference type="Proteomes" id="UP000032300"/>
    </source>
</evidence>
<dbReference type="KEGG" id="sphi:TS85_10510"/>
<dbReference type="Proteomes" id="UP000032300">
    <property type="component" value="Chromosome"/>
</dbReference>
<dbReference type="OrthoDB" id="7564154at2"/>
<keyword evidence="1" id="KW-0812">Transmembrane</keyword>
<reference evidence="2 3" key="2">
    <citation type="submission" date="2015-02" db="EMBL/GenBank/DDBJ databases">
        <title>The complete genome of Sphingomonas hengshuiensis sp. WHSC-8 isolated from soil of Hengshui Lake.</title>
        <authorList>
            <person name="Wei S."/>
            <person name="Guo J."/>
            <person name="Su C."/>
            <person name="Wu R."/>
            <person name="Zhang Z."/>
            <person name="Liang K."/>
            <person name="Li H."/>
            <person name="Wang T."/>
            <person name="Liu H."/>
            <person name="Zhang C."/>
            <person name="Li Z."/>
            <person name="Wang Q."/>
            <person name="Meng J."/>
        </authorList>
    </citation>
    <scope>NUCLEOTIDE SEQUENCE [LARGE SCALE GENOMIC DNA]</scope>
    <source>
        <strain evidence="2 3">WHSC-8</strain>
    </source>
</reference>
<sequence>MAEPSPSAASPPTAAPPGLGWLWLLLGAAGATLAGLGAGRWRRRRGAEAVADVPVVAVPPVPPRPAPLLPAKPHADAAPPTPSLPFELALADARVAFAPHAMLFEFELRLANLQPEAADAIRVSVAAISASAEQDRRIAGFHAAPIADPAAPPFALAPGQGGRLALRIALPREEVHVVDLGGRPIFVPLLLVDLRWRAGLGIRRFGADFMLGMPGQGGKLGPLRLDRPAPAGALAATRYHKPAA</sequence>
<proteinExistence type="predicted"/>
<keyword evidence="1" id="KW-0472">Membrane</keyword>
<reference evidence="2 3" key="1">
    <citation type="journal article" date="2015" name="Int. J. Syst. Evol. Microbiol.">
        <title>Sphingomonas hengshuiensis sp. nov., isolated from lake wetland.</title>
        <authorList>
            <person name="Wei S."/>
            <person name="Wang T."/>
            <person name="Liu H."/>
            <person name="Zhang C."/>
            <person name="Guo J."/>
            <person name="Wang Q."/>
            <person name="Liang K."/>
            <person name="Zhang Z."/>
        </authorList>
    </citation>
    <scope>NUCLEOTIDE SEQUENCE [LARGE SCALE GENOMIC DNA]</scope>
    <source>
        <strain evidence="2 3">WHSC-8</strain>
    </source>
</reference>